<protein>
    <submittedName>
        <fullName evidence="1">Uncharacterized protein</fullName>
    </submittedName>
</protein>
<name>D7A9P8_ANCN5</name>
<organism evidence="1 2">
    <name type="scientific">Ancylobacter novellus (strain ATCC 8093 / DSM 506 / JCM 20403 / CCM 1077 / IAM 12100 / NBRC 12443 / NCIMB 10456)</name>
    <name type="common">Starkeya novella</name>
    <dbReference type="NCBI Taxonomy" id="639283"/>
    <lineage>
        <taxon>Bacteria</taxon>
        <taxon>Pseudomonadati</taxon>
        <taxon>Pseudomonadota</taxon>
        <taxon>Alphaproteobacteria</taxon>
        <taxon>Hyphomicrobiales</taxon>
        <taxon>Xanthobacteraceae</taxon>
        <taxon>Ancylobacter</taxon>
    </lineage>
</organism>
<dbReference type="HOGENOM" id="CLU_2883731_0_0_5"/>
<proteinExistence type="predicted"/>
<dbReference type="RefSeq" id="WP_013166328.1">
    <property type="nucleotide sequence ID" value="NC_014217.1"/>
</dbReference>
<dbReference type="OrthoDB" id="8455781at2"/>
<sequence length="63" mass="6811">MTNSDRDPPPRDTASYIAAIVGELAGLAAGPRMEVLRYLLEMARDEARGIALDHTPDSDADLK</sequence>
<evidence type="ECO:0000313" key="1">
    <source>
        <dbReference type="EMBL" id="ADH88824.1"/>
    </source>
</evidence>
<gene>
    <name evidence="1" type="ordered locus">Snov_1514</name>
</gene>
<dbReference type="AlphaFoldDB" id="D7A9P8"/>
<keyword evidence="2" id="KW-1185">Reference proteome</keyword>
<dbReference type="KEGG" id="sno:Snov_1514"/>
<evidence type="ECO:0000313" key="2">
    <source>
        <dbReference type="Proteomes" id="UP000006633"/>
    </source>
</evidence>
<reference evidence="1 2" key="1">
    <citation type="journal article" date="2012" name="Stand. Genomic Sci.">
        <title>Complete genome sequence of the facultatively chemolithoautotrophic and methylotrophic alpha Proteobacterium Starkeya novella type strain (ATCC 8093(T)).</title>
        <authorList>
            <person name="Kappler U."/>
            <person name="Davenport K."/>
            <person name="Beatson S."/>
            <person name="Lucas S."/>
            <person name="Lapidus A."/>
            <person name="Copeland A."/>
            <person name="Berry K.W."/>
            <person name="Glavina Del Rio T."/>
            <person name="Hammon N."/>
            <person name="Dalin E."/>
            <person name="Tice H."/>
            <person name="Pitluck S."/>
            <person name="Richardson P."/>
            <person name="Bruce D."/>
            <person name="Goodwin L.A."/>
            <person name="Han C."/>
            <person name="Tapia R."/>
            <person name="Detter J.C."/>
            <person name="Chang Y.J."/>
            <person name="Jeffries C.D."/>
            <person name="Land M."/>
            <person name="Hauser L."/>
            <person name="Kyrpides N.C."/>
            <person name="Goker M."/>
            <person name="Ivanova N."/>
            <person name="Klenk H.P."/>
            <person name="Woyke T."/>
        </authorList>
    </citation>
    <scope>NUCLEOTIDE SEQUENCE [LARGE SCALE GENOMIC DNA]</scope>
    <source>
        <strain evidence="2">ATCC 8093 / DSM 506 / JCM 20403 / CCM 1077 / IAM 12100 / NBRC 12443 / NCIMB 10456</strain>
    </source>
</reference>
<accession>D7A9P8</accession>
<dbReference type="Proteomes" id="UP000006633">
    <property type="component" value="Chromosome"/>
</dbReference>
<dbReference type="EMBL" id="CP002026">
    <property type="protein sequence ID" value="ADH88824.1"/>
    <property type="molecule type" value="Genomic_DNA"/>
</dbReference>